<proteinExistence type="predicted"/>
<keyword evidence="1" id="KW-0732">Signal</keyword>
<evidence type="ECO:0008006" key="4">
    <source>
        <dbReference type="Google" id="ProtNLM"/>
    </source>
</evidence>
<evidence type="ECO:0000313" key="3">
    <source>
        <dbReference type="Proteomes" id="UP001075354"/>
    </source>
</evidence>
<dbReference type="AlphaFoldDB" id="A0AAV7XCY8"/>
<keyword evidence="3" id="KW-1185">Reference proteome</keyword>
<dbReference type="Proteomes" id="UP001075354">
    <property type="component" value="Chromosome 12"/>
</dbReference>
<feature type="signal peptide" evidence="1">
    <location>
        <begin position="1"/>
        <end position="20"/>
    </location>
</feature>
<gene>
    <name evidence="2" type="ORF">ONE63_002525</name>
</gene>
<protein>
    <recommendedName>
        <fullName evidence="4">Carbohydrate-binding domain-containing protein</fullName>
    </recommendedName>
</protein>
<reference evidence="2" key="1">
    <citation type="submission" date="2022-12" db="EMBL/GenBank/DDBJ databases">
        <title>Chromosome-level genome assembly of the bean flower thrips Megalurothrips usitatus.</title>
        <authorList>
            <person name="Ma L."/>
            <person name="Liu Q."/>
            <person name="Li H."/>
            <person name="Cai W."/>
        </authorList>
    </citation>
    <scope>NUCLEOTIDE SEQUENCE</scope>
    <source>
        <strain evidence="2">Cailab_2022a</strain>
    </source>
</reference>
<name>A0AAV7XCY8_9NEOP</name>
<evidence type="ECO:0000256" key="1">
    <source>
        <dbReference type="SAM" id="SignalP"/>
    </source>
</evidence>
<feature type="chain" id="PRO_5043328184" description="Carbohydrate-binding domain-containing protein" evidence="1">
    <location>
        <begin position="21"/>
        <end position="297"/>
    </location>
</feature>
<comment type="caution">
    <text evidence="2">The sequence shown here is derived from an EMBL/GenBank/DDBJ whole genome shotgun (WGS) entry which is preliminary data.</text>
</comment>
<sequence length="297" mass="33683">MARHLLIAALAFAGICAASAGLLSAGTRQNKFIVTYNIIPDPFHKFSWFTMPRRVSEALKDSWKLHHEEDDGAIGVYIRKNDYRVSVLFDKTESVAGIRLSVNVDEIKSAKLPIDIENTPEWKRWTFGEFGEVYSATVYFEYKEKIRAGGRGYLYSEDLTIPEGIWIQQSDANGTETARLKVPLQESEAASAGFREQACFIGMGKHYFQELTPTSKCENHRPFFMLYSPKSKELQGFGFTMYGKPSSGRGWFEAPPAMVAKQIAPNSPACLTEFINKYGMFTMHVFFVEKPWLTSCW</sequence>
<evidence type="ECO:0000313" key="2">
    <source>
        <dbReference type="EMBL" id="KAJ1522217.1"/>
    </source>
</evidence>
<dbReference type="EMBL" id="JAPTSV010000012">
    <property type="protein sequence ID" value="KAJ1522217.1"/>
    <property type="molecule type" value="Genomic_DNA"/>
</dbReference>
<organism evidence="2 3">
    <name type="scientific">Megalurothrips usitatus</name>
    <name type="common">bean blossom thrips</name>
    <dbReference type="NCBI Taxonomy" id="439358"/>
    <lineage>
        <taxon>Eukaryota</taxon>
        <taxon>Metazoa</taxon>
        <taxon>Ecdysozoa</taxon>
        <taxon>Arthropoda</taxon>
        <taxon>Hexapoda</taxon>
        <taxon>Insecta</taxon>
        <taxon>Pterygota</taxon>
        <taxon>Neoptera</taxon>
        <taxon>Paraneoptera</taxon>
        <taxon>Thysanoptera</taxon>
        <taxon>Terebrantia</taxon>
        <taxon>Thripoidea</taxon>
        <taxon>Thripidae</taxon>
        <taxon>Megalurothrips</taxon>
    </lineage>
</organism>
<accession>A0AAV7XCY8</accession>